<keyword evidence="2" id="KW-1185">Reference proteome</keyword>
<comment type="caution">
    <text evidence="1">The sequence shown here is derived from an EMBL/GenBank/DDBJ whole genome shotgun (WGS) entry which is preliminary data.</text>
</comment>
<evidence type="ECO:0000313" key="1">
    <source>
        <dbReference type="EMBL" id="PWF47734.1"/>
    </source>
</evidence>
<organism evidence="1 2">
    <name type="scientific">Massilia glaciei</name>
    <dbReference type="NCBI Taxonomy" id="1524097"/>
    <lineage>
        <taxon>Bacteria</taxon>
        <taxon>Pseudomonadati</taxon>
        <taxon>Pseudomonadota</taxon>
        <taxon>Betaproteobacteria</taxon>
        <taxon>Burkholderiales</taxon>
        <taxon>Oxalobacteraceae</taxon>
        <taxon>Telluria group</taxon>
        <taxon>Massilia</taxon>
    </lineage>
</organism>
<name>A0A2U2HJW1_9BURK</name>
<dbReference type="OrthoDB" id="5296002at2"/>
<dbReference type="AlphaFoldDB" id="A0A2U2HJW1"/>
<dbReference type="Gene3D" id="3.30.1490.300">
    <property type="match status" value="1"/>
</dbReference>
<proteinExistence type="predicted"/>
<reference evidence="1 2" key="1">
    <citation type="submission" date="2018-04" db="EMBL/GenBank/DDBJ databases">
        <title>Massilia violaceinigra sp. nov., a novel purple-pigmented bacterium isolated from Tianshan glacier, Xinjiang, China.</title>
        <authorList>
            <person name="Wang H."/>
        </authorList>
    </citation>
    <scope>NUCLEOTIDE SEQUENCE [LARGE SCALE GENOMIC DNA]</scope>
    <source>
        <strain evidence="1 2">B448-2</strain>
    </source>
</reference>
<dbReference type="SUPFAM" id="SSF53067">
    <property type="entry name" value="Actin-like ATPase domain"/>
    <property type="match status" value="1"/>
</dbReference>
<dbReference type="Proteomes" id="UP000241421">
    <property type="component" value="Unassembled WGS sequence"/>
</dbReference>
<dbReference type="EMBL" id="PXWF02000233">
    <property type="protein sequence ID" value="PWF47734.1"/>
    <property type="molecule type" value="Genomic_DNA"/>
</dbReference>
<accession>A0A2U2HJW1</accession>
<evidence type="ECO:0000313" key="2">
    <source>
        <dbReference type="Proteomes" id="UP000241421"/>
    </source>
</evidence>
<sequence length="314" mass="34740">MGLFGKKVKGAGWLAIGFDADGVHAASLRHADAKAPQVTVAKFYPSAAGKSVDALEKLAREVQAARFRCSTFLSVAEYQMLAVEAPNVQPEELKVAVRWRLKDMLDFHVDDATIDVLDIPPDASVAGRTHSMFAVAARNSVIEARQALFVGAGVELDAIDIPDTAQRNISALLAPEGRGVAMLAFTDEGGLLTVTYNGELYLSRRIDVTLEQVHEVDLERRERAFERIMLELQRSLDHFDRQFHFITVAKLVLGPMPPCGLHAHLATNLYMQVEELDLAKVFDLSLVPELNEVAHQQRFFRSLGAALRIEERVL</sequence>
<dbReference type="Gene3D" id="3.30.420.40">
    <property type="match status" value="2"/>
</dbReference>
<gene>
    <name evidence="1" type="ORF">C7C56_014305</name>
</gene>
<dbReference type="RefSeq" id="WP_106758055.1">
    <property type="nucleotide sequence ID" value="NZ_PXWF02000233.1"/>
</dbReference>
<dbReference type="InterPro" id="IPR043129">
    <property type="entry name" value="ATPase_NBD"/>
</dbReference>
<protein>
    <submittedName>
        <fullName evidence="1">Agglutinin biogenesis protein MshI</fullName>
    </submittedName>
</protein>